<dbReference type="EMBL" id="JAPZBU010000005">
    <property type="protein sequence ID" value="KAJ5404375.1"/>
    <property type="molecule type" value="Genomic_DNA"/>
</dbReference>
<reference evidence="1" key="1">
    <citation type="submission" date="2022-12" db="EMBL/GenBank/DDBJ databases">
        <authorList>
            <person name="Petersen C."/>
        </authorList>
    </citation>
    <scope>NUCLEOTIDE SEQUENCE</scope>
    <source>
        <strain evidence="1">IBT 29677</strain>
    </source>
</reference>
<organism evidence="1 2">
    <name type="scientific">Penicillium cosmopolitanum</name>
    <dbReference type="NCBI Taxonomy" id="1131564"/>
    <lineage>
        <taxon>Eukaryota</taxon>
        <taxon>Fungi</taxon>
        <taxon>Dikarya</taxon>
        <taxon>Ascomycota</taxon>
        <taxon>Pezizomycotina</taxon>
        <taxon>Eurotiomycetes</taxon>
        <taxon>Eurotiomycetidae</taxon>
        <taxon>Eurotiales</taxon>
        <taxon>Aspergillaceae</taxon>
        <taxon>Penicillium</taxon>
    </lineage>
</organism>
<evidence type="ECO:0000313" key="1">
    <source>
        <dbReference type="EMBL" id="KAJ5404375.1"/>
    </source>
</evidence>
<proteinExistence type="predicted"/>
<evidence type="ECO:0000313" key="2">
    <source>
        <dbReference type="Proteomes" id="UP001147747"/>
    </source>
</evidence>
<name>A0A9W9W6L2_9EURO</name>
<keyword evidence="2" id="KW-1185">Reference proteome</keyword>
<dbReference type="OrthoDB" id="654211at2759"/>
<accession>A0A9W9W6L2</accession>
<gene>
    <name evidence="1" type="ORF">N7509_004246</name>
</gene>
<dbReference type="GeneID" id="81367863"/>
<dbReference type="Proteomes" id="UP001147747">
    <property type="component" value="Unassembled WGS sequence"/>
</dbReference>
<reference evidence="1" key="2">
    <citation type="journal article" date="2023" name="IMA Fungus">
        <title>Comparative genomic study of the Penicillium genus elucidates a diverse pangenome and 15 lateral gene transfer events.</title>
        <authorList>
            <person name="Petersen C."/>
            <person name="Sorensen T."/>
            <person name="Nielsen M.R."/>
            <person name="Sondergaard T.E."/>
            <person name="Sorensen J.L."/>
            <person name="Fitzpatrick D.A."/>
            <person name="Frisvad J.C."/>
            <person name="Nielsen K.L."/>
        </authorList>
    </citation>
    <scope>NUCLEOTIDE SEQUENCE</scope>
    <source>
        <strain evidence="1">IBT 29677</strain>
    </source>
</reference>
<protein>
    <submittedName>
        <fullName evidence="1">Uncharacterized protein</fullName>
    </submittedName>
</protein>
<sequence>MIDTHFIIFFNSPPLLSPFELGFDLPAEDAGVDISDTSTWEEWITNERKYQRPPPLNRFIQELLSDNWAGKEDTRFQNLNIFALFIVISRRMIKSVKLKELFRDG</sequence>
<dbReference type="AlphaFoldDB" id="A0A9W9W6L2"/>
<dbReference type="RefSeq" id="XP_056491617.1">
    <property type="nucleotide sequence ID" value="XM_056628883.1"/>
</dbReference>
<comment type="caution">
    <text evidence="1">The sequence shown here is derived from an EMBL/GenBank/DDBJ whole genome shotgun (WGS) entry which is preliminary data.</text>
</comment>